<proteinExistence type="predicted"/>
<gene>
    <name evidence="1" type="ORF">QJT80_01060</name>
</gene>
<protein>
    <submittedName>
        <fullName evidence="1">TIGR02646 family protein</fullName>
    </submittedName>
</protein>
<name>A0AA95H919_9GAMM</name>
<dbReference type="AlphaFoldDB" id="A0AA95H919"/>
<reference evidence="1" key="1">
    <citation type="journal article" date="2023" name="Int. J. Mol. Sci.">
        <title>Metagenomics Revealed a New Genus 'Candidatus Thiocaldithrix dubininis' gen. nov., sp. nov. and a New Species 'Candidatus Thiothrix putei' sp. nov. in the Family Thiotrichaceae, Some Members of Which Have Traits of Both Na+- and H+-Motive Energetics.</title>
        <authorList>
            <person name="Ravin N.V."/>
            <person name="Muntyan M.S."/>
            <person name="Smolyakov D.D."/>
            <person name="Rudenko T.S."/>
            <person name="Beletsky A.V."/>
            <person name="Mardanov A.V."/>
            <person name="Grabovich M.Y."/>
        </authorList>
    </citation>
    <scope>NUCLEOTIDE SEQUENCE</scope>
    <source>
        <strain evidence="1">GKL-01</strain>
    </source>
</reference>
<dbReference type="NCBIfam" id="TIGR02646">
    <property type="entry name" value="retron system putative HNH endonuclease"/>
    <property type="match status" value="1"/>
</dbReference>
<dbReference type="InterPro" id="IPR013467">
    <property type="entry name" value="HNH78-like"/>
</dbReference>
<reference evidence="1" key="2">
    <citation type="submission" date="2023-04" db="EMBL/GenBank/DDBJ databases">
        <authorList>
            <person name="Beletskiy A.V."/>
            <person name="Mardanov A.V."/>
            <person name="Ravin N.V."/>
        </authorList>
    </citation>
    <scope>NUCLEOTIDE SEQUENCE</scope>
    <source>
        <strain evidence="1">GKL-01</strain>
    </source>
</reference>
<evidence type="ECO:0000313" key="1">
    <source>
        <dbReference type="EMBL" id="WGZ91074.1"/>
    </source>
</evidence>
<dbReference type="KEGG" id="tdu:QJT80_01060"/>
<sequence>MRFIRKKAQYYHYSLSRANEKPPQTAEQATSRWDSFNKKKDLQNLLLEEQFYLCAYSEIRPDLKLLPDLKQMGAHIEHIEPKSQHPGRTFDYQNLVACALSEHDLTQYARTDHFGGHAKLGQYDSSRFISCLDESCAKTFAYLSDGRIVPSLHLAPIDQADAQYTIDLLNLNCGFLVNRRKQWLDDLDALIDKHLANNDSLTDLAAIDLLPCNKKLSPFFTATRQRFGRIAEQVLLEYPELL</sequence>
<accession>A0AA95H919</accession>
<dbReference type="Proteomes" id="UP001300672">
    <property type="component" value="Chromosome"/>
</dbReference>
<dbReference type="EMBL" id="CP124755">
    <property type="protein sequence ID" value="WGZ91074.1"/>
    <property type="molecule type" value="Genomic_DNA"/>
</dbReference>
<organism evidence="1">
    <name type="scientific">Candidatus Thiocaldithrix dubininis</name>
    <dbReference type="NCBI Taxonomy" id="3080823"/>
    <lineage>
        <taxon>Bacteria</taxon>
        <taxon>Pseudomonadati</taxon>
        <taxon>Pseudomonadota</taxon>
        <taxon>Gammaproteobacteria</taxon>
        <taxon>Thiotrichales</taxon>
        <taxon>Thiotrichaceae</taxon>
        <taxon>Candidatus Thiocaldithrix</taxon>
    </lineage>
</organism>